<dbReference type="SUPFAM" id="SSF50037">
    <property type="entry name" value="C-terminal domain of transcriptional repressors"/>
    <property type="match status" value="1"/>
</dbReference>
<dbReference type="Proteomes" id="UP000190105">
    <property type="component" value="Unassembled WGS sequence"/>
</dbReference>
<dbReference type="GO" id="GO:0046914">
    <property type="term" value="F:transition metal ion binding"/>
    <property type="evidence" value="ECO:0007669"/>
    <property type="project" value="InterPro"/>
</dbReference>
<dbReference type="OrthoDB" id="9811076at2"/>
<dbReference type="PANTHER" id="PTHR42954">
    <property type="entry name" value="FE(2+) TRANSPORT PROTEIN A"/>
    <property type="match status" value="1"/>
</dbReference>
<dbReference type="InterPro" id="IPR038157">
    <property type="entry name" value="FeoA_core_dom"/>
</dbReference>
<keyword evidence="4" id="KW-1185">Reference proteome</keyword>
<dbReference type="SMART" id="SM00899">
    <property type="entry name" value="FeoA"/>
    <property type="match status" value="1"/>
</dbReference>
<dbReference type="RefSeq" id="WP_078695425.1">
    <property type="nucleotide sequence ID" value="NZ_FUYH01000002.1"/>
</dbReference>
<keyword evidence="1" id="KW-0408">Iron</keyword>
<protein>
    <submittedName>
        <fullName evidence="3">Ferrous iron transport protein A</fullName>
    </submittedName>
</protein>
<sequence length="74" mass="8248">MCICDLTVGKKGYICDIQGNELLAKRLLSLGATYGTEVYIKNYAPLGDPIIISFRGFDLAIRKKDAKYIFVKEA</sequence>
<evidence type="ECO:0000313" key="3">
    <source>
        <dbReference type="EMBL" id="SKA78398.1"/>
    </source>
</evidence>
<dbReference type="PANTHER" id="PTHR42954:SF2">
    <property type="entry name" value="FE(2+) TRANSPORT PROTEIN A"/>
    <property type="match status" value="1"/>
</dbReference>
<evidence type="ECO:0000259" key="2">
    <source>
        <dbReference type="SMART" id="SM00899"/>
    </source>
</evidence>
<organism evidence="3 4">
    <name type="scientific">Caloramator quimbayensis</name>
    <dbReference type="NCBI Taxonomy" id="1147123"/>
    <lineage>
        <taxon>Bacteria</taxon>
        <taxon>Bacillati</taxon>
        <taxon>Bacillota</taxon>
        <taxon>Clostridia</taxon>
        <taxon>Eubacteriales</taxon>
        <taxon>Clostridiaceae</taxon>
        <taxon>Caloramator</taxon>
    </lineage>
</organism>
<gene>
    <name evidence="3" type="ORF">SAMN05443428_102126</name>
</gene>
<dbReference type="STRING" id="1147123.SAMN05443428_102126"/>
<accession>A0A1T4WNC4</accession>
<dbReference type="InterPro" id="IPR052713">
    <property type="entry name" value="FeoA"/>
</dbReference>
<evidence type="ECO:0000256" key="1">
    <source>
        <dbReference type="ARBA" id="ARBA00023004"/>
    </source>
</evidence>
<dbReference type="InterPro" id="IPR007167">
    <property type="entry name" value="Fe-transptr_FeoA-like"/>
</dbReference>
<dbReference type="AlphaFoldDB" id="A0A1T4WNC4"/>
<reference evidence="4" key="1">
    <citation type="submission" date="2017-02" db="EMBL/GenBank/DDBJ databases">
        <authorList>
            <person name="Varghese N."/>
            <person name="Submissions S."/>
        </authorList>
    </citation>
    <scope>NUCLEOTIDE SEQUENCE [LARGE SCALE GENOMIC DNA]</scope>
    <source>
        <strain evidence="4">USBA 833</strain>
    </source>
</reference>
<name>A0A1T4WNC4_9CLOT</name>
<proteinExistence type="predicted"/>
<dbReference type="Pfam" id="PF04023">
    <property type="entry name" value="FeoA"/>
    <property type="match status" value="1"/>
</dbReference>
<evidence type="ECO:0000313" key="4">
    <source>
        <dbReference type="Proteomes" id="UP000190105"/>
    </source>
</evidence>
<dbReference type="InterPro" id="IPR008988">
    <property type="entry name" value="Transcriptional_repressor_C"/>
</dbReference>
<dbReference type="Gene3D" id="2.30.30.90">
    <property type="match status" value="1"/>
</dbReference>
<feature type="domain" description="Ferrous iron transporter FeoA-like" evidence="2">
    <location>
        <begin position="1"/>
        <end position="73"/>
    </location>
</feature>
<dbReference type="EMBL" id="FUYH01000002">
    <property type="protein sequence ID" value="SKA78398.1"/>
    <property type="molecule type" value="Genomic_DNA"/>
</dbReference>